<keyword evidence="9 13" id="KW-0406">Ion transport</keyword>
<dbReference type="GO" id="GO:0015078">
    <property type="term" value="F:proton transmembrane transporter activity"/>
    <property type="evidence" value="ECO:0007669"/>
    <property type="project" value="InterPro"/>
</dbReference>
<evidence type="ECO:0000256" key="4">
    <source>
        <dbReference type="ARBA" id="ARBA00022547"/>
    </source>
</evidence>
<dbReference type="PANTHER" id="PTHR13722">
    <property type="entry name" value="ATP SYNTHASE PROTEIN 8"/>
    <property type="match status" value="1"/>
</dbReference>
<evidence type="ECO:0000256" key="7">
    <source>
        <dbReference type="ARBA" id="ARBA00022989"/>
    </source>
</evidence>
<geneLocation type="mitochondrion" evidence="15"/>
<organism evidence="15">
    <name type="scientific">Lepilemur septentrionalis</name>
    <name type="common">Northern sportive lemur</name>
    <dbReference type="NCBI Taxonomy" id="78584"/>
    <lineage>
        <taxon>Eukaryota</taxon>
        <taxon>Metazoa</taxon>
        <taxon>Chordata</taxon>
        <taxon>Craniata</taxon>
        <taxon>Vertebrata</taxon>
        <taxon>Euteleostomi</taxon>
        <taxon>Mammalia</taxon>
        <taxon>Eutheria</taxon>
        <taxon>Euarchontoglires</taxon>
        <taxon>Primates</taxon>
        <taxon>Strepsirrhini</taxon>
        <taxon>Lemuriformes</taxon>
        <taxon>Lepilemuridae</taxon>
        <taxon>Lepilemur</taxon>
    </lineage>
</organism>
<evidence type="ECO:0000256" key="6">
    <source>
        <dbReference type="ARBA" id="ARBA00022781"/>
    </source>
</evidence>
<dbReference type="PANTHER" id="PTHR13722:SF0">
    <property type="entry name" value="ATP SYNTHASE PROTEIN 8"/>
    <property type="match status" value="1"/>
</dbReference>
<evidence type="ECO:0000256" key="5">
    <source>
        <dbReference type="ARBA" id="ARBA00022692"/>
    </source>
</evidence>
<feature type="transmembrane region" description="Helical" evidence="14">
    <location>
        <begin position="6"/>
        <end position="24"/>
    </location>
</feature>
<evidence type="ECO:0000256" key="9">
    <source>
        <dbReference type="ARBA" id="ARBA00023065"/>
    </source>
</evidence>
<evidence type="ECO:0000256" key="14">
    <source>
        <dbReference type="SAM" id="Phobius"/>
    </source>
</evidence>
<dbReference type="AlphaFoldDB" id="A0A1W5FPI5"/>
<keyword evidence="10 13" id="KW-0496">Mitochondrion</keyword>
<comment type="subcellular location">
    <subcellularLocation>
        <location evidence="1 13">Mitochondrion membrane</location>
        <topology evidence="1 13">Single-pass membrane protein</topology>
    </subcellularLocation>
</comment>
<gene>
    <name evidence="15" type="primary">ATP8</name>
</gene>
<keyword evidence="6 13" id="KW-0375">Hydrogen ion transport</keyword>
<keyword evidence="11 14" id="KW-0472">Membrane</keyword>
<evidence type="ECO:0000256" key="12">
    <source>
        <dbReference type="ARBA" id="ARBA00023310"/>
    </source>
</evidence>
<name>A0A1W5FPI5_LEPST</name>
<keyword evidence="8" id="KW-0007">Acetylation</keyword>
<dbReference type="GO" id="GO:0015986">
    <property type="term" value="P:proton motive force-driven ATP synthesis"/>
    <property type="evidence" value="ECO:0007669"/>
    <property type="project" value="InterPro"/>
</dbReference>
<comment type="similarity">
    <text evidence="2 13">Belongs to the ATPase protein 8 family.</text>
</comment>
<dbReference type="Pfam" id="PF00895">
    <property type="entry name" value="ATP-synt_8"/>
    <property type="match status" value="1"/>
</dbReference>
<dbReference type="RefSeq" id="YP_009368157.1">
    <property type="nucleotide sequence ID" value="NC_034727.1"/>
</dbReference>
<keyword evidence="3 13" id="KW-0813">Transport</keyword>
<evidence type="ECO:0000256" key="11">
    <source>
        <dbReference type="ARBA" id="ARBA00023136"/>
    </source>
</evidence>
<dbReference type="EMBL" id="HQ171067">
    <property type="protein sequence ID" value="ADP68210.1"/>
    <property type="molecule type" value="Genomic_DNA"/>
</dbReference>
<sequence length="68" mass="7998">MPQLDTSAWFTMISSTILTVFIIFQLKISKLNYPLNPTLKLLNKHNRINPWESKWTKIYSPLLLPPQL</sequence>
<keyword evidence="12" id="KW-0066">ATP synthesis</keyword>
<evidence type="ECO:0000313" key="15">
    <source>
        <dbReference type="EMBL" id="ADP68210.1"/>
    </source>
</evidence>
<dbReference type="InterPro" id="IPR039017">
    <property type="entry name" value="ATP8_mammal"/>
</dbReference>
<dbReference type="GO" id="GO:0045259">
    <property type="term" value="C:proton-transporting ATP synthase complex"/>
    <property type="evidence" value="ECO:0007669"/>
    <property type="project" value="UniProtKB-KW"/>
</dbReference>
<dbReference type="GO" id="GO:0031966">
    <property type="term" value="C:mitochondrial membrane"/>
    <property type="evidence" value="ECO:0007669"/>
    <property type="project" value="UniProtKB-SubCell"/>
</dbReference>
<keyword evidence="7 14" id="KW-1133">Transmembrane helix</keyword>
<keyword evidence="5 13" id="KW-0812">Transmembrane</keyword>
<dbReference type="CTD" id="4509"/>
<dbReference type="InterPro" id="IPR001421">
    <property type="entry name" value="ATP8_metazoa"/>
</dbReference>
<evidence type="ECO:0000256" key="8">
    <source>
        <dbReference type="ARBA" id="ARBA00022990"/>
    </source>
</evidence>
<reference evidence="15" key="1">
    <citation type="journal article" date="2017" name="J. Hered.">
        <title>Phylogenomic Reconstruction of Sportive Lemurs (genus Lepilemur) Recovered from Mitogenomes with Inferences for Madagascar Biogeography.</title>
        <authorList>
            <person name="Lei R."/>
            <person name="Frasier C.L."/>
            <person name="Hawkins M.T."/>
            <person name="Engberg S.E."/>
            <person name="Bailey C.A."/>
            <person name="Johnson S.E."/>
            <person name="McLain A.T."/>
            <person name="Groves C.P."/>
            <person name="Perry G.H."/>
            <person name="Nash S.D."/>
            <person name="Mittermeier R.A."/>
            <person name="Louis E.E."/>
        </authorList>
    </citation>
    <scope>NUCLEOTIDE SEQUENCE</scope>
    <source>
        <strain evidence="15">FARY5.1</strain>
    </source>
</reference>
<evidence type="ECO:0000256" key="2">
    <source>
        <dbReference type="ARBA" id="ARBA00008892"/>
    </source>
</evidence>
<evidence type="ECO:0000256" key="3">
    <source>
        <dbReference type="ARBA" id="ARBA00022448"/>
    </source>
</evidence>
<evidence type="ECO:0000256" key="10">
    <source>
        <dbReference type="ARBA" id="ARBA00023128"/>
    </source>
</evidence>
<keyword evidence="4 13" id="KW-0138">CF(0)</keyword>
<protein>
    <recommendedName>
        <fullName evidence="13">ATP synthase complex subunit 8</fullName>
    </recommendedName>
</protein>
<proteinExistence type="inferred from homology"/>
<accession>A0A1W5FPI5</accession>
<evidence type="ECO:0000256" key="1">
    <source>
        <dbReference type="ARBA" id="ARBA00004304"/>
    </source>
</evidence>
<evidence type="ECO:0000256" key="13">
    <source>
        <dbReference type="RuleBase" id="RU003661"/>
    </source>
</evidence>
<dbReference type="GeneID" id="32890403"/>